<sequence length="419" mass="47188">MWLINCQTFALEFFHDPCKVKYAILSHTWGDGEVTFKDMADLKKAQSLKGFDKIRGTCATAIADGFQYAWVDTCCIDKSSSAELSEAINSMFSWYRLSQVCYVYLSDVSCKPINIEDEVGRLFTREDFCKSRWFTRGWTLQELIAPTDVRLYDTKWNILAILQDDKQAVNAIVRRTGIPEAILVWGHRLCFTCRGDKIKGMCGSCRRSRESLALLENYTVAERMSWAATRDTTRPEDRAYSLLGIFGVNMPLLYGEGHRSFARLQEEIIKLSDDQSILAHRSGGKLFADSPDSFYNPMEPGFGINSPFVKLNESTCWLSSERNAVEMRSNGKSVEMSMLLCRLQNDDARLDSHLLHVGILACTFKGDGLSRPAVLLKQSSTNPETFCRHGVGHLLKITALSPRKSVKDSITSEGQGTLI</sequence>
<keyword evidence="3" id="KW-1185">Reference proteome</keyword>
<evidence type="ECO:0000259" key="1">
    <source>
        <dbReference type="Pfam" id="PF06985"/>
    </source>
</evidence>
<gene>
    <name evidence="2" type="ORF">B0T14DRAFT_512568</name>
</gene>
<dbReference type="Pfam" id="PF06985">
    <property type="entry name" value="HET"/>
    <property type="match status" value="1"/>
</dbReference>
<protein>
    <submittedName>
        <fullName evidence="2">Heterokaryon incompatibility protein-domain-containing protein</fullName>
    </submittedName>
</protein>
<dbReference type="EMBL" id="JAULSU010000002">
    <property type="protein sequence ID" value="KAK0627414.1"/>
    <property type="molecule type" value="Genomic_DNA"/>
</dbReference>
<dbReference type="PANTHER" id="PTHR10622:SF10">
    <property type="entry name" value="HET DOMAIN-CONTAINING PROTEIN"/>
    <property type="match status" value="1"/>
</dbReference>
<evidence type="ECO:0000313" key="2">
    <source>
        <dbReference type="EMBL" id="KAK0627414.1"/>
    </source>
</evidence>
<reference evidence="2" key="1">
    <citation type="submission" date="2023-06" db="EMBL/GenBank/DDBJ databases">
        <title>Genome-scale phylogeny and comparative genomics of the fungal order Sordariales.</title>
        <authorList>
            <consortium name="Lawrence Berkeley National Laboratory"/>
            <person name="Hensen N."/>
            <person name="Bonometti L."/>
            <person name="Westerberg I."/>
            <person name="Brannstrom I.O."/>
            <person name="Guillou S."/>
            <person name="Cros-Aarteil S."/>
            <person name="Calhoun S."/>
            <person name="Haridas S."/>
            <person name="Kuo A."/>
            <person name="Mondo S."/>
            <person name="Pangilinan J."/>
            <person name="Riley R."/>
            <person name="Labutti K."/>
            <person name="Andreopoulos B."/>
            <person name="Lipzen A."/>
            <person name="Chen C."/>
            <person name="Yanf M."/>
            <person name="Daum C."/>
            <person name="Ng V."/>
            <person name="Clum A."/>
            <person name="Steindorff A."/>
            <person name="Ohm R."/>
            <person name="Martin F."/>
            <person name="Silar P."/>
            <person name="Natvig D."/>
            <person name="Lalanne C."/>
            <person name="Gautier V."/>
            <person name="Ament-Velasquez S.L."/>
            <person name="Kruys A."/>
            <person name="Hutchinson M.I."/>
            <person name="Powell A.J."/>
            <person name="Barry K."/>
            <person name="Miller A.N."/>
            <person name="Grigoriev I.V."/>
            <person name="Debuchy R."/>
            <person name="Gladieux P."/>
            <person name="Thoren M.H."/>
            <person name="Johannesson H."/>
        </authorList>
    </citation>
    <scope>NUCLEOTIDE SEQUENCE</scope>
    <source>
        <strain evidence="2">CBS 606.72</strain>
    </source>
</reference>
<dbReference type="AlphaFoldDB" id="A0AA39X502"/>
<evidence type="ECO:0000313" key="3">
    <source>
        <dbReference type="Proteomes" id="UP001175000"/>
    </source>
</evidence>
<dbReference type="Proteomes" id="UP001175000">
    <property type="component" value="Unassembled WGS sequence"/>
</dbReference>
<feature type="domain" description="Heterokaryon incompatibility" evidence="1">
    <location>
        <begin position="22"/>
        <end position="109"/>
    </location>
</feature>
<name>A0AA39X502_9PEZI</name>
<accession>A0AA39X502</accession>
<dbReference type="InterPro" id="IPR010730">
    <property type="entry name" value="HET"/>
</dbReference>
<proteinExistence type="predicted"/>
<dbReference type="PANTHER" id="PTHR10622">
    <property type="entry name" value="HET DOMAIN-CONTAINING PROTEIN"/>
    <property type="match status" value="1"/>
</dbReference>
<comment type="caution">
    <text evidence="2">The sequence shown here is derived from an EMBL/GenBank/DDBJ whole genome shotgun (WGS) entry which is preliminary data.</text>
</comment>
<organism evidence="2 3">
    <name type="scientific">Immersiella caudata</name>
    <dbReference type="NCBI Taxonomy" id="314043"/>
    <lineage>
        <taxon>Eukaryota</taxon>
        <taxon>Fungi</taxon>
        <taxon>Dikarya</taxon>
        <taxon>Ascomycota</taxon>
        <taxon>Pezizomycotina</taxon>
        <taxon>Sordariomycetes</taxon>
        <taxon>Sordariomycetidae</taxon>
        <taxon>Sordariales</taxon>
        <taxon>Lasiosphaeriaceae</taxon>
        <taxon>Immersiella</taxon>
    </lineage>
</organism>